<keyword evidence="8" id="KW-1185">Reference proteome</keyword>
<feature type="domain" description="ABC transmembrane type-1" evidence="6">
    <location>
        <begin position="93"/>
        <end position="285"/>
    </location>
</feature>
<feature type="transmembrane region" description="Helical" evidence="5">
    <location>
        <begin position="205"/>
        <end position="226"/>
    </location>
</feature>
<organism evidence="7 8">
    <name type="scientific">Pelagimonas varians</name>
    <dbReference type="NCBI Taxonomy" id="696760"/>
    <lineage>
        <taxon>Bacteria</taxon>
        <taxon>Pseudomonadati</taxon>
        <taxon>Pseudomonadota</taxon>
        <taxon>Alphaproteobacteria</taxon>
        <taxon>Rhodobacterales</taxon>
        <taxon>Roseobacteraceae</taxon>
        <taxon>Pelagimonas</taxon>
    </lineage>
</organism>
<evidence type="ECO:0000256" key="3">
    <source>
        <dbReference type="ARBA" id="ARBA00022989"/>
    </source>
</evidence>
<proteinExistence type="inferred from homology"/>
<dbReference type="PROSITE" id="PS50928">
    <property type="entry name" value="ABC_TM1"/>
    <property type="match status" value="1"/>
</dbReference>
<feature type="transmembrane region" description="Helical" evidence="5">
    <location>
        <begin position="21"/>
        <end position="47"/>
    </location>
</feature>
<comment type="similarity">
    <text evidence="5">Belongs to the binding-protein-dependent transport system permease family.</text>
</comment>
<evidence type="ECO:0000256" key="1">
    <source>
        <dbReference type="ARBA" id="ARBA00004651"/>
    </source>
</evidence>
<evidence type="ECO:0000256" key="2">
    <source>
        <dbReference type="ARBA" id="ARBA00022692"/>
    </source>
</evidence>
<dbReference type="Pfam" id="PF00528">
    <property type="entry name" value="BPD_transp_1"/>
    <property type="match status" value="1"/>
</dbReference>
<evidence type="ECO:0000313" key="7">
    <source>
        <dbReference type="EMBL" id="SMX48699.1"/>
    </source>
</evidence>
<feature type="transmembrane region" description="Helical" evidence="5">
    <location>
        <begin position="92"/>
        <end position="113"/>
    </location>
</feature>
<keyword evidence="2 5" id="KW-0812">Transmembrane</keyword>
<keyword evidence="5" id="KW-0813">Transport</keyword>
<dbReference type="SUPFAM" id="SSF161098">
    <property type="entry name" value="MetI-like"/>
    <property type="match status" value="1"/>
</dbReference>
<feature type="transmembrane region" description="Helical" evidence="5">
    <location>
        <begin position="162"/>
        <end position="184"/>
    </location>
</feature>
<dbReference type="CDD" id="cd06261">
    <property type="entry name" value="TM_PBP2"/>
    <property type="match status" value="1"/>
</dbReference>
<evidence type="ECO:0000256" key="4">
    <source>
        <dbReference type="ARBA" id="ARBA00023136"/>
    </source>
</evidence>
<dbReference type="Proteomes" id="UP000220836">
    <property type="component" value="Unassembled WGS sequence"/>
</dbReference>
<comment type="subcellular location">
    <subcellularLocation>
        <location evidence="1 5">Cell membrane</location>
        <topology evidence="1 5">Multi-pass membrane protein</topology>
    </subcellularLocation>
</comment>
<accession>A0A238L107</accession>
<dbReference type="OrthoDB" id="9815445at2"/>
<feature type="transmembrane region" description="Helical" evidence="5">
    <location>
        <begin position="264"/>
        <end position="285"/>
    </location>
</feature>
<name>A0A238L107_9RHOB</name>
<keyword evidence="3 5" id="KW-1133">Transmembrane helix</keyword>
<dbReference type="PANTHER" id="PTHR43879:SF1">
    <property type="entry name" value="GLUCOSE IMPORT SYSTEM PERMEASE PROTEIN GLCU"/>
    <property type="match status" value="1"/>
</dbReference>
<evidence type="ECO:0000256" key="5">
    <source>
        <dbReference type="RuleBase" id="RU363032"/>
    </source>
</evidence>
<reference evidence="7 8" key="1">
    <citation type="submission" date="2017-05" db="EMBL/GenBank/DDBJ databases">
        <authorList>
            <person name="Song R."/>
            <person name="Chenine A.L."/>
            <person name="Ruprecht R.M."/>
        </authorList>
    </citation>
    <scope>NUCLEOTIDE SEQUENCE [LARGE SCALE GENOMIC DNA]</scope>
    <source>
        <strain evidence="7 8">CECT 8663</strain>
    </source>
</reference>
<dbReference type="AlphaFoldDB" id="A0A238L107"/>
<dbReference type="InterPro" id="IPR000515">
    <property type="entry name" value="MetI-like"/>
</dbReference>
<evidence type="ECO:0000313" key="8">
    <source>
        <dbReference type="Proteomes" id="UP000220836"/>
    </source>
</evidence>
<gene>
    <name evidence="7" type="primary">araQ_6</name>
    <name evidence="7" type="ORF">PEV8663_03915</name>
</gene>
<dbReference type="Gene3D" id="1.10.3720.10">
    <property type="entry name" value="MetI-like"/>
    <property type="match status" value="1"/>
</dbReference>
<dbReference type="EMBL" id="FXYH01000018">
    <property type="protein sequence ID" value="SMX48699.1"/>
    <property type="molecule type" value="Genomic_DNA"/>
</dbReference>
<dbReference type="PANTHER" id="PTHR43879">
    <property type="entry name" value="ABC TRANSPORTER PERMEASE PROTEIN"/>
    <property type="match status" value="1"/>
</dbReference>
<feature type="transmembrane region" description="Helical" evidence="5">
    <location>
        <begin position="125"/>
        <end position="150"/>
    </location>
</feature>
<dbReference type="GO" id="GO:0055085">
    <property type="term" value="P:transmembrane transport"/>
    <property type="evidence" value="ECO:0007669"/>
    <property type="project" value="InterPro"/>
</dbReference>
<dbReference type="RefSeq" id="WP_097806357.1">
    <property type="nucleotide sequence ID" value="NZ_CBDIHF020000004.1"/>
</dbReference>
<evidence type="ECO:0000259" key="6">
    <source>
        <dbReference type="PROSITE" id="PS50928"/>
    </source>
</evidence>
<dbReference type="GO" id="GO:0005886">
    <property type="term" value="C:plasma membrane"/>
    <property type="evidence" value="ECO:0007669"/>
    <property type="project" value="UniProtKB-SubCell"/>
</dbReference>
<protein>
    <submittedName>
        <fullName evidence="7">L-arabinose transport system permease protein AraQ</fullName>
    </submittedName>
</protein>
<dbReference type="InterPro" id="IPR035906">
    <property type="entry name" value="MetI-like_sf"/>
</dbReference>
<keyword evidence="4 5" id="KW-0472">Membrane</keyword>
<sequence length="299" mass="32863">MTAIDTIPNLDRKKPLRPSQVVGRIALYATLIVLALFVLMPLAVIILNSVRFNDDILRESFIGWPTRLTLENWGVAWGEACINASCTGVKPYFWASILMVVPATVISTAIGLINGFALTKWKMPFAGFIFVAITIGVFLPPQVVLLPWAIALGWLGLSKSLVGLSLVHIIQGTCFTTLFCRNYLINLPDDLIKAARIDGAGFFRTFWKIVVPLSPPIIIVTIIWQFTFIWNEFLFAITFSSSDFRPITAALMSLNANDTGVSEYGFGSAAVLIAAIPPLVIYFLGGRYFVRGLTQGAVK</sequence>